<evidence type="ECO:0000313" key="3">
    <source>
        <dbReference type="Proteomes" id="UP001041814"/>
    </source>
</evidence>
<dbReference type="NCBIfam" id="TIGR02595">
    <property type="entry name" value="PEP_CTERM"/>
    <property type="match status" value="1"/>
</dbReference>
<dbReference type="Pfam" id="PF07589">
    <property type="entry name" value="PEP-CTERM"/>
    <property type="match status" value="1"/>
</dbReference>
<dbReference type="EMBL" id="NRRU01000094">
    <property type="protein sequence ID" value="MBK1715061.1"/>
    <property type="molecule type" value="Genomic_DNA"/>
</dbReference>
<reference evidence="2" key="2">
    <citation type="journal article" date="2020" name="Microorganisms">
        <title>Osmotic Adaptation and Compatible Solute Biosynthesis of Phototrophic Bacteria as Revealed from Genome Analyses.</title>
        <authorList>
            <person name="Imhoff J.F."/>
            <person name="Rahn T."/>
            <person name="Kunzel S."/>
            <person name="Keller A."/>
            <person name="Neulinger S.C."/>
        </authorList>
    </citation>
    <scope>NUCLEOTIDE SEQUENCE</scope>
    <source>
        <strain evidence="2">IM 151</strain>
    </source>
</reference>
<dbReference type="InterPro" id="IPR013424">
    <property type="entry name" value="Ice-binding_C"/>
</dbReference>
<proteinExistence type="predicted"/>
<sequence>MGRRCVGREAGQWNEGPLMRFTKSWGAAAAIVTVSGAAQAALFDRGGGMIYDTTHDITWLADMNYARTSGHIGDGVNTDGAMTWDAADSWADHLVYGGFDDWRLPTLIPSAEDKTCSRTFLWAGDHCSGGELSGLFVTDLGNKVNESVLNQTGDTAEQIANLALFSNVQSYAYWSGTKAMDGIMWYFATNGGIQSNYYQYVTFYALAVRPGDVAAVPEPPTLVLALLGLGATVMWRRRRPVPAA</sequence>
<keyword evidence="3" id="KW-1185">Reference proteome</keyword>
<accession>A0ABS1DZ03</accession>
<organism evidence="2 3">
    <name type="scientific">Rubrivivax gelatinosus</name>
    <name type="common">Rhodocyclus gelatinosus</name>
    <name type="synonym">Rhodopseudomonas gelatinosa</name>
    <dbReference type="NCBI Taxonomy" id="28068"/>
    <lineage>
        <taxon>Bacteria</taxon>
        <taxon>Pseudomonadati</taxon>
        <taxon>Pseudomonadota</taxon>
        <taxon>Betaproteobacteria</taxon>
        <taxon>Burkholderiales</taxon>
        <taxon>Sphaerotilaceae</taxon>
        <taxon>Rubrivivax</taxon>
    </lineage>
</organism>
<evidence type="ECO:0000313" key="2">
    <source>
        <dbReference type="EMBL" id="MBK1715061.1"/>
    </source>
</evidence>
<comment type="caution">
    <text evidence="2">The sequence shown here is derived from an EMBL/GenBank/DDBJ whole genome shotgun (WGS) entry which is preliminary data.</text>
</comment>
<evidence type="ECO:0000259" key="1">
    <source>
        <dbReference type="Pfam" id="PF07589"/>
    </source>
</evidence>
<dbReference type="Proteomes" id="UP001041814">
    <property type="component" value="Unassembled WGS sequence"/>
</dbReference>
<feature type="domain" description="Ice-binding protein C-terminal" evidence="1">
    <location>
        <begin position="215"/>
        <end position="238"/>
    </location>
</feature>
<name>A0ABS1DZ03_RUBGE</name>
<protein>
    <recommendedName>
        <fullName evidence="1">Ice-binding protein C-terminal domain-containing protein</fullName>
    </recommendedName>
</protein>
<gene>
    <name evidence="2" type="ORF">CKO43_20080</name>
</gene>
<reference evidence="2" key="1">
    <citation type="submission" date="2017-08" db="EMBL/GenBank/DDBJ databases">
        <authorList>
            <person name="Imhoff J.F."/>
            <person name="Rahn T."/>
            <person name="Kuenzel S."/>
            <person name="Neulinger S.C."/>
        </authorList>
    </citation>
    <scope>NUCLEOTIDE SEQUENCE</scope>
    <source>
        <strain evidence="2">IM 151</strain>
    </source>
</reference>